<keyword evidence="1" id="KW-1133">Transmembrane helix</keyword>
<dbReference type="Gene3D" id="3.40.50.300">
    <property type="entry name" value="P-loop containing nucleotide triphosphate hydrolases"/>
    <property type="match status" value="1"/>
</dbReference>
<evidence type="ECO:0000256" key="1">
    <source>
        <dbReference type="SAM" id="Phobius"/>
    </source>
</evidence>
<reference evidence="3 4" key="1">
    <citation type="submission" date="2023-01" db="EMBL/GenBank/DDBJ databases">
        <title>Genomes from the Australian National Cyanobacteria Reference Collection.</title>
        <authorList>
            <person name="Willis A."/>
            <person name="Lee E.M.F."/>
        </authorList>
    </citation>
    <scope>NUCLEOTIDE SEQUENCE [LARGE SCALE GENOMIC DNA]</scope>
    <source>
        <strain evidence="3 4">CS-549</strain>
    </source>
</reference>
<feature type="transmembrane region" description="Helical" evidence="1">
    <location>
        <begin position="100"/>
        <end position="118"/>
    </location>
</feature>
<keyword evidence="4" id="KW-1185">Reference proteome</keyword>
<evidence type="ECO:0000259" key="2">
    <source>
        <dbReference type="Pfam" id="PF01935"/>
    </source>
</evidence>
<dbReference type="Pfam" id="PF01935">
    <property type="entry name" value="DUF87"/>
    <property type="match status" value="1"/>
</dbReference>
<evidence type="ECO:0000313" key="4">
    <source>
        <dbReference type="Proteomes" id="UP001211711"/>
    </source>
</evidence>
<organism evidence="3 4">
    <name type="scientific">Sphaerospermopsis kisseleviana CS-549</name>
    <dbReference type="NCBI Taxonomy" id="3021783"/>
    <lineage>
        <taxon>Bacteria</taxon>
        <taxon>Bacillati</taxon>
        <taxon>Cyanobacteriota</taxon>
        <taxon>Cyanophyceae</taxon>
        <taxon>Nostocales</taxon>
        <taxon>Aphanizomenonaceae</taxon>
        <taxon>Sphaerospermopsis</taxon>
        <taxon>Sphaerospermopsis kisseleviana</taxon>
    </lineage>
</organism>
<dbReference type="InterPro" id="IPR027417">
    <property type="entry name" value="P-loop_NTPase"/>
</dbReference>
<name>A0ABT4ZX89_9CYAN</name>
<accession>A0ABT4ZX89</accession>
<dbReference type="RefSeq" id="WP_096568932.1">
    <property type="nucleotide sequence ID" value="NZ_JAQMTI010000256.1"/>
</dbReference>
<dbReference type="SUPFAM" id="SSF52540">
    <property type="entry name" value="P-loop containing nucleoside triphosphate hydrolases"/>
    <property type="match status" value="1"/>
</dbReference>
<dbReference type="EMBL" id="JAQMTI010000256">
    <property type="protein sequence ID" value="MDB9443634.1"/>
    <property type="molecule type" value="Genomic_DNA"/>
</dbReference>
<protein>
    <submittedName>
        <fullName evidence="3">DUF87 domain-containing protein</fullName>
    </submittedName>
</protein>
<dbReference type="InterPro" id="IPR002789">
    <property type="entry name" value="HerA_central"/>
</dbReference>
<feature type="domain" description="Helicase HerA central" evidence="2">
    <location>
        <begin position="240"/>
        <end position="290"/>
    </location>
</feature>
<dbReference type="Proteomes" id="UP001211711">
    <property type="component" value="Unassembled WGS sequence"/>
</dbReference>
<gene>
    <name evidence="3" type="ORF">PN497_20095</name>
</gene>
<keyword evidence="1" id="KW-0472">Membrane</keyword>
<evidence type="ECO:0000313" key="3">
    <source>
        <dbReference type="EMBL" id="MDB9443634.1"/>
    </source>
</evidence>
<keyword evidence="1" id="KW-0812">Transmembrane</keyword>
<feature type="transmembrane region" description="Helical" evidence="1">
    <location>
        <begin position="14"/>
        <end position="36"/>
    </location>
</feature>
<proteinExistence type="predicted"/>
<sequence>MNKQRSYETLNLEFASYGLGAISITLALLASIGSGIGKREVCFSPKGESCKLTKIATIPDPYFVANQHKSSNPDFNSYAFLSSDNLTTVRRIKADNPNKFNLGIGAMLFGGLTVGTAAKLRESLNYTRPHYLSSLELNNHIAGSNLAADKQLVDYSANELLKHLKPIKSSEAKLEFLRNISPVQINLLLMSMGRDDYRDWGYLLDGGKSFDKYGSWAIAQSQESTQTTELTLEDNSTDWVKSFLSTTCLIWGNQGSGKSWLARYLLREKSNMGYQIVVLDPNSNAYEWQGVRLINTHHEIENYMREYVEEVMGRYEDFGRSNISEEEWRANLWKQGKAVSVLCEEVSTYADFIDDKELIGKFFKVALTLSRKQELPVIFVAHNNTQSCLGNIKGLANLIERSQQIQPLATTNPQTKQPMSSGTALLKIENSNDWVKVALPKISEKIRVFGDLFPSTLRLRSVQASLRERERERLEELYSQNVELSNNAKNLLDYLNRTNKKLITAAYIQPNFKVNGSRFSADQIRAWLKELADAGYGEWDGNVLKLQG</sequence>
<comment type="caution">
    <text evidence="3">The sequence shown here is derived from an EMBL/GenBank/DDBJ whole genome shotgun (WGS) entry which is preliminary data.</text>
</comment>